<evidence type="ECO:0000313" key="4">
    <source>
        <dbReference type="Proteomes" id="UP001194696"/>
    </source>
</evidence>
<dbReference type="Proteomes" id="UP001194696">
    <property type="component" value="Unassembled WGS sequence"/>
</dbReference>
<keyword evidence="2" id="KW-0812">Transmembrane</keyword>
<protein>
    <submittedName>
        <fullName evidence="3">Uncharacterized protein</fullName>
    </submittedName>
</protein>
<comment type="caution">
    <text evidence="3">The sequence shown here is derived from an EMBL/GenBank/DDBJ whole genome shotgun (WGS) entry which is preliminary data.</text>
</comment>
<organism evidence="3 4">
    <name type="scientific">Linnemannia gamsii</name>
    <dbReference type="NCBI Taxonomy" id="64522"/>
    <lineage>
        <taxon>Eukaryota</taxon>
        <taxon>Fungi</taxon>
        <taxon>Fungi incertae sedis</taxon>
        <taxon>Mucoromycota</taxon>
        <taxon>Mortierellomycotina</taxon>
        <taxon>Mortierellomycetes</taxon>
        <taxon>Mortierellales</taxon>
        <taxon>Mortierellaceae</taxon>
        <taxon>Linnemannia</taxon>
    </lineage>
</organism>
<keyword evidence="2" id="KW-0472">Membrane</keyword>
<feature type="region of interest" description="Disordered" evidence="1">
    <location>
        <begin position="295"/>
        <end position="318"/>
    </location>
</feature>
<proteinExistence type="predicted"/>
<sequence>MAITFAIGRRSDATGRRARITFPIYMMDWDSLTDRDIQVIRFRVFTHNILYLFFVVSMALTFGYQAYLPALQLKCRNWIGLFLPIFTGMSDPRVGFLHEASAPILFVAWMALASEWYTATTDTKFVKVRGYSAIEVVYAERVGCAYGSKACDILFWYLAMLYCTSLCFFAELVYIIWVQHREQWRAFFVNQFDCVCLRFGFRRNTASTTTAGGAAADPEEIYDLGAYGYPSVGTSGSAATNHQSSSQLDILRFPNPPSHPPPDFPHNLSQTNSSASLPTHALENVFVLGQDGDEDVTASTDFGPATLQGHQAPRDRNQASISDEIKVLEHLPTTVDEIEVLQYLSTTDVSHPLYKEIEGSVILSIPARIDTPHPIKKSSPSVAQIIGLNMTASGSESRSDTPYPHHLRYVPRVPLEAQVLTLNSIEYHQDPRSIIEAAVQHTTQMETQSLSSQPASSLPTTQRAAKAFLENAAQSTSSTLLQTSATQGVVMDMFEGATDISVEEHDIQLSSCTLPQSAVGEGVHEDYVRSTSSSKPLSPAAAAVEVAAKESDFQSPTFSEFQNTSDDETIVDDETESTNGRIYEHDLDEYRRRRQDRRMEAYRATFRPQMLELAKYANDPLPERRQ</sequence>
<evidence type="ECO:0000256" key="2">
    <source>
        <dbReference type="SAM" id="Phobius"/>
    </source>
</evidence>
<evidence type="ECO:0000256" key="1">
    <source>
        <dbReference type="SAM" id="MobiDB-lite"/>
    </source>
</evidence>
<keyword evidence="4" id="KW-1185">Reference proteome</keyword>
<gene>
    <name evidence="3" type="ORF">BGZ96_005711</name>
</gene>
<feature type="transmembrane region" description="Helical" evidence="2">
    <location>
        <begin position="49"/>
        <end position="67"/>
    </location>
</feature>
<feature type="region of interest" description="Disordered" evidence="1">
    <location>
        <begin position="554"/>
        <end position="577"/>
    </location>
</feature>
<feature type="compositionally biased region" description="Polar residues" evidence="1">
    <location>
        <begin position="554"/>
        <end position="564"/>
    </location>
</feature>
<dbReference type="EMBL" id="JAAAIM010000270">
    <property type="protein sequence ID" value="KAG0290845.1"/>
    <property type="molecule type" value="Genomic_DNA"/>
</dbReference>
<name>A0ABQ7K3J9_9FUNG</name>
<evidence type="ECO:0000313" key="3">
    <source>
        <dbReference type="EMBL" id="KAG0290845.1"/>
    </source>
</evidence>
<reference evidence="3 4" key="1">
    <citation type="journal article" date="2020" name="Fungal Divers.">
        <title>Resolving the Mortierellaceae phylogeny through synthesis of multi-gene phylogenetics and phylogenomics.</title>
        <authorList>
            <person name="Vandepol N."/>
            <person name="Liber J."/>
            <person name="Desiro A."/>
            <person name="Na H."/>
            <person name="Kennedy M."/>
            <person name="Barry K."/>
            <person name="Grigoriev I.V."/>
            <person name="Miller A.N."/>
            <person name="O'Donnell K."/>
            <person name="Stajich J.E."/>
            <person name="Bonito G."/>
        </authorList>
    </citation>
    <scope>NUCLEOTIDE SEQUENCE [LARGE SCALE GENOMIC DNA]</scope>
    <source>
        <strain evidence="3 4">AD045</strain>
    </source>
</reference>
<keyword evidence="2" id="KW-1133">Transmembrane helix</keyword>
<feature type="compositionally biased region" description="Acidic residues" evidence="1">
    <location>
        <begin position="565"/>
        <end position="576"/>
    </location>
</feature>
<accession>A0ABQ7K3J9</accession>
<feature type="transmembrane region" description="Helical" evidence="2">
    <location>
        <begin position="154"/>
        <end position="177"/>
    </location>
</feature>